<feature type="compositionally biased region" description="Pro residues" evidence="1">
    <location>
        <begin position="1"/>
        <end position="16"/>
    </location>
</feature>
<protein>
    <recommendedName>
        <fullName evidence="3">DUF1707 domain-containing protein</fullName>
    </recommendedName>
</protein>
<evidence type="ECO:0000259" key="3">
    <source>
        <dbReference type="Pfam" id="PF08044"/>
    </source>
</evidence>
<evidence type="ECO:0000313" key="5">
    <source>
        <dbReference type="Proteomes" id="UP000199152"/>
    </source>
</evidence>
<evidence type="ECO:0000313" key="4">
    <source>
        <dbReference type="EMBL" id="SFK54833.1"/>
    </source>
</evidence>
<dbReference type="AlphaFoldDB" id="A0A1I4AEU4"/>
<keyword evidence="2" id="KW-0812">Transmembrane</keyword>
<feature type="domain" description="DUF1707" evidence="3">
    <location>
        <begin position="21"/>
        <end position="73"/>
    </location>
</feature>
<dbReference type="EMBL" id="FOSW01000002">
    <property type="protein sequence ID" value="SFK54833.1"/>
    <property type="molecule type" value="Genomic_DNA"/>
</dbReference>
<name>A0A1I4AEU4_9ACTN</name>
<evidence type="ECO:0000256" key="1">
    <source>
        <dbReference type="SAM" id="MobiDB-lite"/>
    </source>
</evidence>
<dbReference type="OrthoDB" id="3625082at2"/>
<organism evidence="4 5">
    <name type="scientific">Geodermatophilus ruber</name>
    <dbReference type="NCBI Taxonomy" id="504800"/>
    <lineage>
        <taxon>Bacteria</taxon>
        <taxon>Bacillati</taxon>
        <taxon>Actinomycetota</taxon>
        <taxon>Actinomycetes</taxon>
        <taxon>Geodermatophilales</taxon>
        <taxon>Geodermatophilaceae</taxon>
        <taxon>Geodermatophilus</taxon>
    </lineage>
</organism>
<sequence>MTPTPAAGPDPLPGSAPGPRLRASDADRAATVAALEDAVGRGLLTHEEGGERMVAALSARFLDELPPLTADLPPAVAPADHPVTGWRGIGSAVATQVRSEMTAGLRSRRVLIAVLVIVGLLIALAVLGGLAMEGIDGAFEHLDL</sequence>
<evidence type="ECO:0000256" key="2">
    <source>
        <dbReference type="SAM" id="Phobius"/>
    </source>
</evidence>
<dbReference type="Pfam" id="PF08044">
    <property type="entry name" value="DUF1707"/>
    <property type="match status" value="1"/>
</dbReference>
<proteinExistence type="predicted"/>
<dbReference type="InterPro" id="IPR012551">
    <property type="entry name" value="DUF1707_SHOCT-like"/>
</dbReference>
<keyword evidence="5" id="KW-1185">Reference proteome</keyword>
<keyword evidence="2" id="KW-0472">Membrane</keyword>
<feature type="region of interest" description="Disordered" evidence="1">
    <location>
        <begin position="1"/>
        <end position="25"/>
    </location>
</feature>
<keyword evidence="2" id="KW-1133">Transmembrane helix</keyword>
<gene>
    <name evidence="4" type="ORF">SAMN04488085_102203</name>
</gene>
<dbReference type="RefSeq" id="WP_091321400.1">
    <property type="nucleotide sequence ID" value="NZ_FOSW01000002.1"/>
</dbReference>
<dbReference type="Proteomes" id="UP000199152">
    <property type="component" value="Unassembled WGS sequence"/>
</dbReference>
<feature type="transmembrane region" description="Helical" evidence="2">
    <location>
        <begin position="110"/>
        <end position="132"/>
    </location>
</feature>
<dbReference type="InParanoid" id="A0A1I4AEU4"/>
<dbReference type="STRING" id="504800.SAMN04488085_102203"/>
<reference evidence="4 5" key="1">
    <citation type="submission" date="2016-10" db="EMBL/GenBank/DDBJ databases">
        <authorList>
            <person name="de Groot N.N."/>
        </authorList>
    </citation>
    <scope>NUCLEOTIDE SEQUENCE [LARGE SCALE GENOMIC DNA]</scope>
    <source>
        <strain evidence="4 5">DSM 45317</strain>
    </source>
</reference>
<accession>A0A1I4AEU4</accession>